<dbReference type="InterPro" id="IPR011098">
    <property type="entry name" value="G5_dom"/>
</dbReference>
<gene>
    <name evidence="6" type="ORF">FYJ63_09170</name>
</gene>
<dbReference type="Pfam" id="PF03990">
    <property type="entry name" value="DUF348"/>
    <property type="match status" value="1"/>
</dbReference>
<dbReference type="InterPro" id="IPR010618">
    <property type="entry name" value="RPF"/>
</dbReference>
<reference evidence="6 7" key="1">
    <citation type="submission" date="2019-08" db="EMBL/GenBank/DDBJ databases">
        <title>In-depth cultivation of the pig gut microbiome towards novel bacterial diversity and tailored functional studies.</title>
        <authorList>
            <person name="Wylensek D."/>
            <person name="Hitch T.C.A."/>
            <person name="Clavel T."/>
        </authorList>
    </citation>
    <scope>NUCLEOTIDE SEQUENCE [LARGE SCALE GENOMIC DNA]</scope>
    <source>
        <strain evidence="6 7">RF-GAM-744-WT-7</strain>
    </source>
</reference>
<comment type="caution">
    <text evidence="6">The sequence shown here is derived from an EMBL/GenBank/DDBJ whole genome shotgun (WGS) entry which is preliminary data.</text>
</comment>
<dbReference type="EMBL" id="VUMY01000018">
    <property type="protein sequence ID" value="MST50390.1"/>
    <property type="molecule type" value="Genomic_DNA"/>
</dbReference>
<dbReference type="GO" id="GO:0016787">
    <property type="term" value="F:hydrolase activity"/>
    <property type="evidence" value="ECO:0007669"/>
    <property type="project" value="UniProtKB-KW"/>
</dbReference>
<dbReference type="SMART" id="SM01208">
    <property type="entry name" value="G5"/>
    <property type="match status" value="1"/>
</dbReference>
<dbReference type="Gene3D" id="1.10.530.10">
    <property type="match status" value="1"/>
</dbReference>
<organism evidence="6 7">
    <name type="scientific">Mobiluncus porci</name>
    <dbReference type="NCBI Taxonomy" id="2652278"/>
    <lineage>
        <taxon>Bacteria</taxon>
        <taxon>Bacillati</taxon>
        <taxon>Actinomycetota</taxon>
        <taxon>Actinomycetes</taxon>
        <taxon>Actinomycetales</taxon>
        <taxon>Actinomycetaceae</taxon>
        <taxon>Mobiluncus</taxon>
    </lineage>
</organism>
<comment type="similarity">
    <text evidence="1">Belongs to the transglycosylase family. Rpf subfamily.</text>
</comment>
<proteinExistence type="inferred from homology"/>
<keyword evidence="7" id="KW-1185">Reference proteome</keyword>
<feature type="transmembrane region" description="Helical" evidence="4">
    <location>
        <begin position="31"/>
        <end position="57"/>
    </location>
</feature>
<evidence type="ECO:0000256" key="1">
    <source>
        <dbReference type="ARBA" id="ARBA00010830"/>
    </source>
</evidence>
<dbReference type="InterPro" id="IPR023346">
    <property type="entry name" value="Lysozyme-like_dom_sf"/>
</dbReference>
<dbReference type="Pfam" id="PF07501">
    <property type="entry name" value="G5"/>
    <property type="match status" value="1"/>
</dbReference>
<evidence type="ECO:0000256" key="3">
    <source>
        <dbReference type="ARBA" id="ARBA00022801"/>
    </source>
</evidence>
<keyword evidence="4" id="KW-0812">Transmembrane</keyword>
<dbReference type="PROSITE" id="PS51109">
    <property type="entry name" value="G5"/>
    <property type="match status" value="1"/>
</dbReference>
<dbReference type="AlphaFoldDB" id="A0A7K0K5P3"/>
<evidence type="ECO:0000313" key="7">
    <source>
        <dbReference type="Proteomes" id="UP000442535"/>
    </source>
</evidence>
<dbReference type="InterPro" id="IPR007137">
    <property type="entry name" value="DUF348"/>
</dbReference>
<sequence>MGKLTQLMKKITHRAPRHAASVEVAVDSRRFLVPLAAVIIAIAMVATGIGTAFALAYKTADVTFDGKTRTISSWGATVSDLLKDNAITLDDKDKVTPGLSTELKTGMDIEILSSREVTVILNGQEITVDTTELSAAAAIKNNWPDQSVLFKNTFGKDHYGVELPLFAPGDEFQLVHDGVTDLAKAQKGEVAEDILERVNLKMGDKDLLNITFNPGALPIMQVQRVTEEDVTSQEVIPFETETTNDANKYQDEKTVTQAGVNGLKEIVKTIRKVDGQIQSENVKSENVITQPVTKKVTVGTKARPAGAAIAATGDVWSKLAFCESGGRPGTNTGNGFYGMYQFTLSTWRSVGGTGLPSDASAEEQTKRAQILQARAGWGQWPACSRKLGLR</sequence>
<name>A0A7K0K5P3_9ACTO</name>
<accession>A0A7K0K5P3</accession>
<dbReference type="SUPFAM" id="SSF53955">
    <property type="entry name" value="Lysozyme-like"/>
    <property type="match status" value="1"/>
</dbReference>
<keyword evidence="4" id="KW-0472">Membrane</keyword>
<dbReference type="CDD" id="cd13925">
    <property type="entry name" value="RPF"/>
    <property type="match status" value="1"/>
</dbReference>
<dbReference type="Pfam" id="PF06737">
    <property type="entry name" value="Transglycosylas"/>
    <property type="match status" value="1"/>
</dbReference>
<keyword evidence="3" id="KW-0378">Hydrolase</keyword>
<keyword evidence="2" id="KW-0732">Signal</keyword>
<dbReference type="Gene3D" id="2.20.230.10">
    <property type="entry name" value="Resuscitation-promoting factor rpfb"/>
    <property type="match status" value="1"/>
</dbReference>
<keyword evidence="4" id="KW-1133">Transmembrane helix</keyword>
<feature type="domain" description="G5" evidence="5">
    <location>
        <begin position="222"/>
        <end position="302"/>
    </location>
</feature>
<protein>
    <submittedName>
        <fullName evidence="6">DUF348 domain-containing protein</fullName>
    </submittedName>
</protein>
<evidence type="ECO:0000256" key="2">
    <source>
        <dbReference type="ARBA" id="ARBA00022729"/>
    </source>
</evidence>
<evidence type="ECO:0000313" key="6">
    <source>
        <dbReference type="EMBL" id="MST50390.1"/>
    </source>
</evidence>
<evidence type="ECO:0000259" key="5">
    <source>
        <dbReference type="PROSITE" id="PS51109"/>
    </source>
</evidence>
<dbReference type="Proteomes" id="UP000442535">
    <property type="component" value="Unassembled WGS sequence"/>
</dbReference>
<evidence type="ECO:0000256" key="4">
    <source>
        <dbReference type="SAM" id="Phobius"/>
    </source>
</evidence>